<dbReference type="InterPro" id="IPR007197">
    <property type="entry name" value="rSAM"/>
</dbReference>
<dbReference type="AlphaFoldDB" id="A0A485KRX7"/>
<dbReference type="InterPro" id="IPR013785">
    <property type="entry name" value="Aldolase_TIM"/>
</dbReference>
<reference evidence="15" key="2">
    <citation type="submission" date="2019-06" db="EMBL/GenBank/DDBJ databases">
        <title>Genomics analysis of Aphanomyces spp. identifies a new class of oomycete effector associated with host adaptation.</title>
        <authorList>
            <person name="Gaulin E."/>
        </authorList>
    </citation>
    <scope>NUCLEOTIDE SEQUENCE</scope>
    <source>
        <strain evidence="15">CBS 578.67</strain>
    </source>
</reference>
<comment type="similarity">
    <text evidence="2">Belongs to the radical SAM superfamily. Biotin synthase family.</text>
</comment>
<dbReference type="GO" id="GO:0005739">
    <property type="term" value="C:mitochondrion"/>
    <property type="evidence" value="ECO:0007669"/>
    <property type="project" value="TreeGrafter"/>
</dbReference>
<keyword evidence="9" id="KW-0093">Biotin biosynthesis</keyword>
<feature type="binding site" evidence="13">
    <location>
        <position position="83"/>
    </location>
    <ligand>
        <name>[4Fe-4S] cluster</name>
        <dbReference type="ChEBI" id="CHEBI:49883"/>
        <note>4Fe-4S-S-AdoMet</note>
    </ligand>
</feature>
<dbReference type="NCBIfam" id="TIGR00433">
    <property type="entry name" value="bioB"/>
    <property type="match status" value="1"/>
</dbReference>
<keyword evidence="4 13" id="KW-0004">4Fe-4S</keyword>
<dbReference type="Gene3D" id="3.20.20.70">
    <property type="entry name" value="Aldolase class I"/>
    <property type="match status" value="1"/>
</dbReference>
<dbReference type="GO" id="GO:0051537">
    <property type="term" value="F:2 iron, 2 sulfur cluster binding"/>
    <property type="evidence" value="ECO:0007669"/>
    <property type="project" value="UniProtKB-KW"/>
</dbReference>
<dbReference type="SFLD" id="SFLDG01060">
    <property type="entry name" value="BATS_domain_containing"/>
    <property type="match status" value="1"/>
</dbReference>
<feature type="binding site" evidence="13">
    <location>
        <position position="307"/>
    </location>
    <ligand>
        <name>[2Fe-2S] cluster</name>
        <dbReference type="ChEBI" id="CHEBI:190135"/>
    </ligand>
</feature>
<dbReference type="EC" id="2.8.1.6" evidence="3"/>
<dbReference type="InterPro" id="IPR010722">
    <property type="entry name" value="BATS_dom"/>
</dbReference>
<dbReference type="CDD" id="cd01335">
    <property type="entry name" value="Radical_SAM"/>
    <property type="match status" value="1"/>
</dbReference>
<dbReference type="Pfam" id="PF06968">
    <property type="entry name" value="BATS"/>
    <property type="match status" value="1"/>
</dbReference>
<evidence type="ECO:0000256" key="6">
    <source>
        <dbReference type="ARBA" id="ARBA00022691"/>
    </source>
</evidence>
<gene>
    <name evidence="16" type="primary">Aste57867_11044</name>
    <name evidence="15" type="ORF">As57867_011002</name>
    <name evidence="16" type="ORF">ASTE57867_11044</name>
</gene>
<evidence type="ECO:0000256" key="2">
    <source>
        <dbReference type="ARBA" id="ARBA00010765"/>
    </source>
</evidence>
<keyword evidence="8 13" id="KW-0479">Metal-binding</keyword>
<comment type="pathway">
    <text evidence="1">Cofactor biosynthesis; biotin biosynthesis; biotin from 7,8-diaminononanoate: step 2/2.</text>
</comment>
<name>A0A485KRX7_9STRA</name>
<keyword evidence="7 13" id="KW-0001">2Fe-2S</keyword>
<dbReference type="OrthoDB" id="2414104at2759"/>
<dbReference type="SMART" id="SM00729">
    <property type="entry name" value="Elp3"/>
    <property type="match status" value="1"/>
</dbReference>
<feature type="binding site" evidence="13">
    <location>
        <position position="219"/>
    </location>
    <ligand>
        <name>[2Fe-2S] cluster</name>
        <dbReference type="ChEBI" id="CHEBI:190135"/>
    </ligand>
</feature>
<dbReference type="InterPro" id="IPR024177">
    <property type="entry name" value="Biotin_synthase"/>
</dbReference>
<evidence type="ECO:0000256" key="3">
    <source>
        <dbReference type="ARBA" id="ARBA00012236"/>
    </source>
</evidence>
<proteinExistence type="inferred from homology"/>
<keyword evidence="17" id="KW-1185">Reference proteome</keyword>
<dbReference type="InterPro" id="IPR006638">
    <property type="entry name" value="Elp3/MiaA/NifB-like_rSAM"/>
</dbReference>
<evidence type="ECO:0000313" key="15">
    <source>
        <dbReference type="EMBL" id="KAF0698324.1"/>
    </source>
</evidence>
<dbReference type="PROSITE" id="PS51918">
    <property type="entry name" value="RADICAL_SAM"/>
    <property type="match status" value="1"/>
</dbReference>
<dbReference type="GO" id="GO:0009102">
    <property type="term" value="P:biotin biosynthetic process"/>
    <property type="evidence" value="ECO:0007669"/>
    <property type="project" value="UniProtKB-UniPathway"/>
</dbReference>
<dbReference type="GO" id="GO:0051539">
    <property type="term" value="F:4 iron, 4 sulfur cluster binding"/>
    <property type="evidence" value="ECO:0007669"/>
    <property type="project" value="UniProtKB-KW"/>
</dbReference>
<comment type="cofactor">
    <cofactor evidence="13">
        <name>[4Fe-4S] cluster</name>
        <dbReference type="ChEBI" id="CHEBI:49883"/>
    </cofactor>
    <text evidence="13">Binds 1 [4Fe-4S] cluster. The cluster is coordinated with 3 cysteines and an exchangeable S-adenosyl-L-methionine.</text>
</comment>
<evidence type="ECO:0000256" key="13">
    <source>
        <dbReference type="PIRSR" id="PIRSR001619-1"/>
    </source>
</evidence>
<dbReference type="GO" id="GO:0046872">
    <property type="term" value="F:metal ion binding"/>
    <property type="evidence" value="ECO:0007669"/>
    <property type="project" value="UniProtKB-KW"/>
</dbReference>
<evidence type="ECO:0000256" key="5">
    <source>
        <dbReference type="ARBA" id="ARBA00022679"/>
    </source>
</evidence>
<evidence type="ECO:0000313" key="16">
    <source>
        <dbReference type="EMBL" id="VFT87912.1"/>
    </source>
</evidence>
<comment type="cofactor">
    <cofactor evidence="12">
        <name>[2Fe-2S] cluster</name>
        <dbReference type="ChEBI" id="CHEBI:190135"/>
    </cofactor>
</comment>
<dbReference type="PANTHER" id="PTHR22976:SF2">
    <property type="entry name" value="BIOTIN SYNTHASE, MITOCHONDRIAL"/>
    <property type="match status" value="1"/>
</dbReference>
<comment type="cofactor">
    <cofactor evidence="13">
        <name>[2Fe-2S] cluster</name>
        <dbReference type="ChEBI" id="CHEBI:190135"/>
    </cofactor>
    <text evidence="13">Binds 1 [2Fe-2S] cluster. The cluster is coordinated with 3 cysteines and 1 arginine.</text>
</comment>
<dbReference type="SMART" id="SM00876">
    <property type="entry name" value="BATS"/>
    <property type="match status" value="1"/>
</dbReference>
<evidence type="ECO:0000256" key="12">
    <source>
        <dbReference type="ARBA" id="ARBA00034078"/>
    </source>
</evidence>
<dbReference type="GO" id="GO:0004076">
    <property type="term" value="F:biotin synthase activity"/>
    <property type="evidence" value="ECO:0007669"/>
    <property type="project" value="UniProtKB-EC"/>
</dbReference>
<evidence type="ECO:0000256" key="1">
    <source>
        <dbReference type="ARBA" id="ARBA00004942"/>
    </source>
</evidence>
<evidence type="ECO:0000256" key="7">
    <source>
        <dbReference type="ARBA" id="ARBA00022714"/>
    </source>
</evidence>
<evidence type="ECO:0000256" key="4">
    <source>
        <dbReference type="ARBA" id="ARBA00022485"/>
    </source>
</evidence>
<sequence>MLARQVSRALLRPQAARCSSSATLALNGVSSEVRNDWTYDEVKKIYNQPLLELVYQAATVHRIHFDPREVQQCTLLSIKTGGCTEDCKYCSQSVKHKTFVKPEPRKKVDEVLEMAARAKKAGSTRFCMGSAWREVGKKNAFNDVLTMVREVNKMGLEVCCTLGMLTAEQAVQLKEAGLAAYNHNLDTSREHYPNVISTRTYDDRLNTINNVRKAGISVCCGGILGIGEKEADRVSLLHTLATMEEHPESVPVNALGASFLATYLMDNSVVSVVGTPLADEDLPPVTAFDMARAIATARILMPTTMVRLSAGRMSFSDAEQGLLFMAGANSIFNGDTLLTTANPAFEKDNALFTDLGLVGKPSHVASKKTPYVVKVTHSGEPAAQVASM</sequence>
<keyword evidence="6 13" id="KW-0949">S-adenosyl-L-methionine</keyword>
<dbReference type="SFLD" id="SFLDS00029">
    <property type="entry name" value="Radical_SAM"/>
    <property type="match status" value="1"/>
</dbReference>
<dbReference type="HAMAP" id="MF_01694">
    <property type="entry name" value="BioB"/>
    <property type="match status" value="1"/>
</dbReference>
<evidence type="ECO:0000313" key="17">
    <source>
        <dbReference type="Proteomes" id="UP000332933"/>
    </source>
</evidence>
<dbReference type="EMBL" id="CAADRA010005268">
    <property type="protein sequence ID" value="VFT87912.1"/>
    <property type="molecule type" value="Genomic_DNA"/>
</dbReference>
<keyword evidence="10 13" id="KW-0408">Iron</keyword>
<reference evidence="16 17" key="1">
    <citation type="submission" date="2019-03" db="EMBL/GenBank/DDBJ databases">
        <authorList>
            <person name="Gaulin E."/>
            <person name="Dumas B."/>
        </authorList>
    </citation>
    <scope>NUCLEOTIDE SEQUENCE [LARGE SCALE GENOMIC DNA]</scope>
    <source>
        <strain evidence="16">CBS 568.67</strain>
    </source>
</reference>
<evidence type="ECO:0000256" key="8">
    <source>
        <dbReference type="ARBA" id="ARBA00022723"/>
    </source>
</evidence>
<keyword evidence="11 13" id="KW-0411">Iron-sulfur</keyword>
<feature type="binding site" evidence="13">
    <location>
        <position position="127"/>
    </location>
    <ligand>
        <name>[2Fe-2S] cluster</name>
        <dbReference type="ChEBI" id="CHEBI:190135"/>
    </ligand>
</feature>
<dbReference type="PIRSF" id="PIRSF001619">
    <property type="entry name" value="Biotin_synth"/>
    <property type="match status" value="1"/>
</dbReference>
<dbReference type="UniPathway" id="UPA00078">
    <property type="reaction ID" value="UER00162"/>
</dbReference>
<keyword evidence="5" id="KW-0808">Transferase</keyword>
<organism evidence="16 17">
    <name type="scientific">Aphanomyces stellatus</name>
    <dbReference type="NCBI Taxonomy" id="120398"/>
    <lineage>
        <taxon>Eukaryota</taxon>
        <taxon>Sar</taxon>
        <taxon>Stramenopiles</taxon>
        <taxon>Oomycota</taxon>
        <taxon>Saprolegniomycetes</taxon>
        <taxon>Saprolegniales</taxon>
        <taxon>Verrucalvaceae</taxon>
        <taxon>Aphanomyces</taxon>
    </lineage>
</organism>
<dbReference type="Pfam" id="PF04055">
    <property type="entry name" value="Radical_SAM"/>
    <property type="match status" value="1"/>
</dbReference>
<dbReference type="SFLD" id="SFLDG01278">
    <property type="entry name" value="biotin_synthase_like"/>
    <property type="match status" value="1"/>
</dbReference>
<evidence type="ECO:0000256" key="11">
    <source>
        <dbReference type="ARBA" id="ARBA00023014"/>
    </source>
</evidence>
<dbReference type="Proteomes" id="UP000332933">
    <property type="component" value="Unassembled WGS sequence"/>
</dbReference>
<protein>
    <recommendedName>
        <fullName evidence="3">biotin synthase</fullName>
        <ecNumber evidence="3">2.8.1.6</ecNumber>
    </recommendedName>
</protein>
<feature type="binding site" evidence="13">
    <location>
        <position position="87"/>
    </location>
    <ligand>
        <name>[4Fe-4S] cluster</name>
        <dbReference type="ChEBI" id="CHEBI:49883"/>
        <note>4Fe-4S-S-AdoMet</note>
    </ligand>
</feature>
<evidence type="ECO:0000256" key="9">
    <source>
        <dbReference type="ARBA" id="ARBA00022756"/>
    </source>
</evidence>
<dbReference type="SUPFAM" id="SSF102114">
    <property type="entry name" value="Radical SAM enzymes"/>
    <property type="match status" value="1"/>
</dbReference>
<dbReference type="PANTHER" id="PTHR22976">
    <property type="entry name" value="BIOTIN SYNTHASE"/>
    <property type="match status" value="1"/>
</dbReference>
<evidence type="ECO:0000259" key="14">
    <source>
        <dbReference type="PROSITE" id="PS51918"/>
    </source>
</evidence>
<feature type="binding site" evidence="13">
    <location>
        <position position="90"/>
    </location>
    <ligand>
        <name>[4Fe-4S] cluster</name>
        <dbReference type="ChEBI" id="CHEBI:49883"/>
        <note>4Fe-4S-S-AdoMet</note>
    </ligand>
</feature>
<feature type="domain" description="Radical SAM core" evidence="14">
    <location>
        <begin position="68"/>
        <end position="312"/>
    </location>
</feature>
<feature type="binding site" evidence="13">
    <location>
        <position position="159"/>
    </location>
    <ligand>
        <name>[2Fe-2S] cluster</name>
        <dbReference type="ChEBI" id="CHEBI:190135"/>
    </ligand>
</feature>
<accession>A0A485KRX7</accession>
<dbReference type="InterPro" id="IPR058240">
    <property type="entry name" value="rSAM_sf"/>
</dbReference>
<evidence type="ECO:0000256" key="10">
    <source>
        <dbReference type="ARBA" id="ARBA00023004"/>
    </source>
</evidence>
<dbReference type="InterPro" id="IPR002684">
    <property type="entry name" value="Biotin_synth/BioAB"/>
</dbReference>
<dbReference type="SFLD" id="SFLDF00272">
    <property type="entry name" value="biotin_synthase"/>
    <property type="match status" value="1"/>
</dbReference>
<dbReference type="EMBL" id="VJMH01005247">
    <property type="protein sequence ID" value="KAF0698324.1"/>
    <property type="molecule type" value="Genomic_DNA"/>
</dbReference>